<accession>A0ABX8S3H8</accession>
<sequence length="45" mass="5330">MQLILWRTLVKKTSFGSFGLHQDKRVLRDTLYRLNESLLGDNQHT</sequence>
<dbReference type="RefSeq" id="WP_185965749.1">
    <property type="nucleotide sequence ID" value="NZ_CP045503.2"/>
</dbReference>
<name>A0ABX8S3H8_9GAMM</name>
<dbReference type="EMBL" id="CP045503">
    <property type="protein sequence ID" value="QXP44982.1"/>
    <property type="molecule type" value="Genomic_DNA"/>
</dbReference>
<evidence type="ECO:0000313" key="1">
    <source>
        <dbReference type="EMBL" id="QXP44982.1"/>
    </source>
</evidence>
<organism evidence="1 2">
    <name type="scientific">Shewanella eurypsychrophilus</name>
    <dbReference type="NCBI Taxonomy" id="2593656"/>
    <lineage>
        <taxon>Bacteria</taxon>
        <taxon>Pseudomonadati</taxon>
        <taxon>Pseudomonadota</taxon>
        <taxon>Gammaproteobacteria</taxon>
        <taxon>Alteromonadales</taxon>
        <taxon>Shewanellaceae</taxon>
        <taxon>Shewanella</taxon>
    </lineage>
</organism>
<keyword evidence="2" id="KW-1185">Reference proteome</keyword>
<gene>
    <name evidence="1" type="ORF">FM038_25335</name>
</gene>
<proteinExistence type="predicted"/>
<evidence type="ECO:0000313" key="2">
    <source>
        <dbReference type="Proteomes" id="UP000316416"/>
    </source>
</evidence>
<dbReference type="Proteomes" id="UP000316416">
    <property type="component" value="Chromosome"/>
</dbReference>
<reference evidence="1" key="1">
    <citation type="submission" date="2021-07" db="EMBL/GenBank/DDBJ databases">
        <title>Shewanella sp. YLB-07 whole genome sequence.</title>
        <authorList>
            <person name="Yu L."/>
        </authorList>
    </citation>
    <scope>NUCLEOTIDE SEQUENCE</scope>
    <source>
        <strain evidence="1">YLB-08</strain>
    </source>
</reference>
<protein>
    <submittedName>
        <fullName evidence="1">Uncharacterized protein</fullName>
    </submittedName>
</protein>